<dbReference type="InterPro" id="IPR011766">
    <property type="entry name" value="TPP_enzyme_TPP-bd"/>
</dbReference>
<comment type="cofactor">
    <cofactor evidence="9">
        <name>thiamine diphosphate</name>
        <dbReference type="ChEBI" id="CHEBI:58937"/>
    </cofactor>
    <text evidence="9">Binds 1 thiamine pyrophosphate per subunit.</text>
</comment>
<dbReference type="GO" id="GO:0005948">
    <property type="term" value="C:acetolactate synthase complex"/>
    <property type="evidence" value="ECO:0007669"/>
    <property type="project" value="TreeGrafter"/>
</dbReference>
<keyword evidence="9" id="KW-0460">Magnesium</keyword>
<organism evidence="13 14">
    <name type="scientific">Candidatus Acutalibacter pullistercoris</name>
    <dbReference type="NCBI Taxonomy" id="2838418"/>
    <lineage>
        <taxon>Bacteria</taxon>
        <taxon>Bacillati</taxon>
        <taxon>Bacillota</taxon>
        <taxon>Clostridia</taxon>
        <taxon>Eubacteriales</taxon>
        <taxon>Acutalibacteraceae</taxon>
        <taxon>Acutalibacter</taxon>
    </lineage>
</organism>
<dbReference type="GO" id="GO:0009099">
    <property type="term" value="P:L-valine biosynthetic process"/>
    <property type="evidence" value="ECO:0007669"/>
    <property type="project" value="TreeGrafter"/>
</dbReference>
<evidence type="ECO:0000256" key="2">
    <source>
        <dbReference type="ARBA" id="ARBA00005025"/>
    </source>
</evidence>
<sequence>MNSGAQIMVKCLEAEGVEIAFGYPGAAICPFYDALYRSKIRHVLVRTEQNAAHMASGYARMAGKPGVCIATSGPGATNLITGIATAYMDSIPLVAITGQVNLEQLGRDVFQEADITGACHSFTKHSYLVKSAGELPRVIKEAFHIAATGRPGPVLIDVPQDVQEQTVESFSYPERAEIRGYKPNTSGHPLQIKRAAQALERAQRPVIICGGGVVSAGAREEMMAFSRKTGIPAVATMMGLGVFPGQPQFMGKKNPVYLGMIGRYGRSCANRAVKEADLILLCGARVGDRAIAVPHQIAEQAQVIHIDIDPAEIGKNMGVDVPIVGDIRQVLAALTEQAPAQCCPQWAQQALGYRLAAVERGEDREDRVEPRSFLRELSRLMEDDAVLTADPGQGQIWAARHHTLRQGRFLTSGGLGTMGYALPAALGAKLASPKSQVVAVCGDGAFQMSLCELATIRAVNAAIKVVVLDNRRLGMVRELQNQRYACRHMATHMDGNPDFVALCQAYGIPAARAENNAQASALAREMLRSPSAYVLVCRVDPDTPSI</sequence>
<dbReference type="InterPro" id="IPR012000">
    <property type="entry name" value="Thiamin_PyroP_enz_cen_dom"/>
</dbReference>
<comment type="similarity">
    <text evidence="3 9">Belongs to the TPP enzyme family.</text>
</comment>
<evidence type="ECO:0000259" key="10">
    <source>
        <dbReference type="Pfam" id="PF00205"/>
    </source>
</evidence>
<dbReference type="SUPFAM" id="SSF52518">
    <property type="entry name" value="Thiamin diphosphate-binding fold (THDP-binding)"/>
    <property type="match status" value="2"/>
</dbReference>
<dbReference type="FunFam" id="3.40.50.970:FF:000007">
    <property type="entry name" value="Acetolactate synthase"/>
    <property type="match status" value="1"/>
</dbReference>
<reference evidence="13" key="1">
    <citation type="journal article" date="2021" name="PeerJ">
        <title>Extensive microbial diversity within the chicken gut microbiome revealed by metagenomics and culture.</title>
        <authorList>
            <person name="Gilroy R."/>
            <person name="Ravi A."/>
            <person name="Getino M."/>
            <person name="Pursley I."/>
            <person name="Horton D.L."/>
            <person name="Alikhan N.F."/>
            <person name="Baker D."/>
            <person name="Gharbi K."/>
            <person name="Hall N."/>
            <person name="Watson M."/>
            <person name="Adriaenssens E.M."/>
            <person name="Foster-Nyarko E."/>
            <person name="Jarju S."/>
            <person name="Secka A."/>
            <person name="Antonio M."/>
            <person name="Oren A."/>
            <person name="Chaudhuri R.R."/>
            <person name="La Ragione R."/>
            <person name="Hildebrand F."/>
            <person name="Pallen M.J."/>
        </authorList>
    </citation>
    <scope>NUCLEOTIDE SEQUENCE</scope>
    <source>
        <strain evidence="13">1282</strain>
    </source>
</reference>
<dbReference type="GO" id="GO:0030976">
    <property type="term" value="F:thiamine pyrophosphate binding"/>
    <property type="evidence" value="ECO:0007669"/>
    <property type="project" value="UniProtKB-UniRule"/>
</dbReference>
<evidence type="ECO:0000256" key="7">
    <source>
        <dbReference type="ARBA" id="ARBA00023304"/>
    </source>
</evidence>
<dbReference type="EC" id="2.2.1.6" evidence="4 9"/>
<dbReference type="GO" id="GO:0000287">
    <property type="term" value="F:magnesium ion binding"/>
    <property type="evidence" value="ECO:0007669"/>
    <property type="project" value="UniProtKB-UniRule"/>
</dbReference>
<dbReference type="InterPro" id="IPR012001">
    <property type="entry name" value="Thiamin_PyroP_enz_TPP-bd_dom"/>
</dbReference>
<gene>
    <name evidence="13" type="primary">ilvB</name>
    <name evidence="13" type="ORF">H9838_08180</name>
</gene>
<dbReference type="InterPro" id="IPR029035">
    <property type="entry name" value="DHS-like_NAD/FAD-binding_dom"/>
</dbReference>
<accession>A0A9D2C1V1</accession>
<evidence type="ECO:0000256" key="8">
    <source>
        <dbReference type="ARBA" id="ARBA00048670"/>
    </source>
</evidence>
<dbReference type="SUPFAM" id="SSF52467">
    <property type="entry name" value="DHS-like NAD/FAD-binding domain"/>
    <property type="match status" value="1"/>
</dbReference>
<dbReference type="Gene3D" id="3.40.50.970">
    <property type="match status" value="2"/>
</dbReference>
<dbReference type="Pfam" id="PF00205">
    <property type="entry name" value="TPP_enzyme_M"/>
    <property type="match status" value="1"/>
</dbReference>
<dbReference type="PANTHER" id="PTHR18968">
    <property type="entry name" value="THIAMINE PYROPHOSPHATE ENZYMES"/>
    <property type="match status" value="1"/>
</dbReference>
<keyword evidence="7 9" id="KW-0100">Branched-chain amino acid biosynthesis</keyword>
<dbReference type="Pfam" id="PF02775">
    <property type="entry name" value="TPP_enzyme_C"/>
    <property type="match status" value="1"/>
</dbReference>
<evidence type="ECO:0000256" key="1">
    <source>
        <dbReference type="ARBA" id="ARBA00004974"/>
    </source>
</evidence>
<proteinExistence type="inferred from homology"/>
<dbReference type="GO" id="GO:0003984">
    <property type="term" value="F:acetolactate synthase activity"/>
    <property type="evidence" value="ECO:0007669"/>
    <property type="project" value="UniProtKB-EC"/>
</dbReference>
<evidence type="ECO:0000256" key="5">
    <source>
        <dbReference type="ARBA" id="ARBA00022605"/>
    </source>
</evidence>
<dbReference type="Pfam" id="PF02776">
    <property type="entry name" value="TPP_enzyme_N"/>
    <property type="match status" value="1"/>
</dbReference>
<dbReference type="GO" id="GO:0050660">
    <property type="term" value="F:flavin adenine dinucleotide binding"/>
    <property type="evidence" value="ECO:0007669"/>
    <property type="project" value="InterPro"/>
</dbReference>
<dbReference type="CDD" id="cd07035">
    <property type="entry name" value="TPP_PYR_POX_like"/>
    <property type="match status" value="1"/>
</dbReference>
<comment type="pathway">
    <text evidence="2 9">Amino-acid biosynthesis; L-valine biosynthesis; L-valine from pyruvate: step 1/4.</text>
</comment>
<dbReference type="InterPro" id="IPR000399">
    <property type="entry name" value="TPP-bd_CS"/>
</dbReference>
<dbReference type="InterPro" id="IPR029061">
    <property type="entry name" value="THDP-binding"/>
</dbReference>
<feature type="domain" description="Thiamine pyrophosphate enzyme N-terminal TPP-binding" evidence="12">
    <location>
        <begin position="3"/>
        <end position="115"/>
    </location>
</feature>
<protein>
    <recommendedName>
        <fullName evidence="4 9">Acetolactate synthase</fullName>
        <ecNumber evidence="4 9">2.2.1.6</ecNumber>
    </recommendedName>
</protein>
<evidence type="ECO:0000256" key="3">
    <source>
        <dbReference type="ARBA" id="ARBA00007812"/>
    </source>
</evidence>
<evidence type="ECO:0000313" key="13">
    <source>
        <dbReference type="EMBL" id="HIY27130.1"/>
    </source>
</evidence>
<dbReference type="PANTHER" id="PTHR18968:SF13">
    <property type="entry name" value="ACETOLACTATE SYNTHASE CATALYTIC SUBUNIT, MITOCHONDRIAL"/>
    <property type="match status" value="1"/>
</dbReference>
<dbReference type="Gene3D" id="3.40.50.1220">
    <property type="entry name" value="TPP-binding domain"/>
    <property type="match status" value="1"/>
</dbReference>
<dbReference type="EMBL" id="DXDU01000129">
    <property type="protein sequence ID" value="HIY27130.1"/>
    <property type="molecule type" value="Genomic_DNA"/>
</dbReference>
<keyword evidence="9" id="KW-0479">Metal-binding</keyword>
<evidence type="ECO:0000256" key="6">
    <source>
        <dbReference type="ARBA" id="ARBA00023052"/>
    </source>
</evidence>
<dbReference type="GO" id="GO:0009097">
    <property type="term" value="P:isoleucine biosynthetic process"/>
    <property type="evidence" value="ECO:0007669"/>
    <property type="project" value="TreeGrafter"/>
</dbReference>
<comment type="cofactor">
    <cofactor evidence="9">
        <name>Mg(2+)</name>
        <dbReference type="ChEBI" id="CHEBI:18420"/>
    </cofactor>
    <text evidence="9">Binds 1 Mg(2+) ion per subunit.</text>
</comment>
<feature type="domain" description="Thiamine pyrophosphate enzyme TPP-binding" evidence="11">
    <location>
        <begin position="390"/>
        <end position="535"/>
    </location>
</feature>
<comment type="caution">
    <text evidence="13">The sequence shown here is derived from an EMBL/GenBank/DDBJ whole genome shotgun (WGS) entry which is preliminary data.</text>
</comment>
<feature type="domain" description="Thiamine pyrophosphate enzyme central" evidence="10">
    <location>
        <begin position="192"/>
        <end position="334"/>
    </location>
</feature>
<evidence type="ECO:0000313" key="14">
    <source>
        <dbReference type="Proteomes" id="UP000823915"/>
    </source>
</evidence>
<dbReference type="InterPro" id="IPR045229">
    <property type="entry name" value="TPP_enz"/>
</dbReference>
<reference evidence="13" key="2">
    <citation type="submission" date="2021-04" db="EMBL/GenBank/DDBJ databases">
        <authorList>
            <person name="Gilroy R."/>
        </authorList>
    </citation>
    <scope>NUCLEOTIDE SEQUENCE</scope>
    <source>
        <strain evidence="13">1282</strain>
    </source>
</reference>
<evidence type="ECO:0000256" key="9">
    <source>
        <dbReference type="RuleBase" id="RU003591"/>
    </source>
</evidence>
<dbReference type="Proteomes" id="UP000823915">
    <property type="component" value="Unassembled WGS sequence"/>
</dbReference>
<keyword evidence="9 13" id="KW-0808">Transferase</keyword>
<keyword evidence="5 9" id="KW-0028">Amino-acid biosynthesis</keyword>
<dbReference type="NCBIfam" id="TIGR00118">
    <property type="entry name" value="acolac_lg"/>
    <property type="match status" value="1"/>
</dbReference>
<dbReference type="AlphaFoldDB" id="A0A9D2C1V1"/>
<evidence type="ECO:0000259" key="12">
    <source>
        <dbReference type="Pfam" id="PF02776"/>
    </source>
</evidence>
<dbReference type="InterPro" id="IPR012846">
    <property type="entry name" value="Acetolactate_synth_lsu"/>
</dbReference>
<evidence type="ECO:0000256" key="4">
    <source>
        <dbReference type="ARBA" id="ARBA00013145"/>
    </source>
</evidence>
<dbReference type="PROSITE" id="PS00187">
    <property type="entry name" value="TPP_ENZYMES"/>
    <property type="match status" value="1"/>
</dbReference>
<comment type="pathway">
    <text evidence="1 9">Amino-acid biosynthesis; L-isoleucine biosynthesis; L-isoleucine from 2-oxobutanoate: step 1/4.</text>
</comment>
<name>A0A9D2C1V1_9FIRM</name>
<keyword evidence="6 9" id="KW-0786">Thiamine pyrophosphate</keyword>
<comment type="catalytic activity">
    <reaction evidence="8 9">
        <text>2 pyruvate + H(+) = (2S)-2-acetolactate + CO2</text>
        <dbReference type="Rhea" id="RHEA:25249"/>
        <dbReference type="ChEBI" id="CHEBI:15361"/>
        <dbReference type="ChEBI" id="CHEBI:15378"/>
        <dbReference type="ChEBI" id="CHEBI:16526"/>
        <dbReference type="ChEBI" id="CHEBI:58476"/>
        <dbReference type="EC" id="2.2.1.6"/>
    </reaction>
</comment>
<evidence type="ECO:0000259" key="11">
    <source>
        <dbReference type="Pfam" id="PF02775"/>
    </source>
</evidence>